<feature type="domain" description="Phosphagen kinase C-terminal" evidence="6">
    <location>
        <begin position="3"/>
        <end position="92"/>
    </location>
</feature>
<feature type="non-terminal residue" evidence="7">
    <location>
        <position position="1"/>
    </location>
</feature>
<dbReference type="InterPro" id="IPR014746">
    <property type="entry name" value="Gln_synth/guanido_kin_cat_dom"/>
</dbReference>
<reference evidence="7 8" key="1">
    <citation type="submission" date="2024-02" db="EMBL/GenBank/DDBJ databases">
        <authorList>
            <person name="Chen Y."/>
            <person name="Shah S."/>
            <person name="Dougan E. K."/>
            <person name="Thang M."/>
            <person name="Chan C."/>
        </authorList>
    </citation>
    <scope>NUCLEOTIDE SEQUENCE [LARGE SCALE GENOMIC DNA]</scope>
</reference>
<dbReference type="Gene3D" id="3.30.590.10">
    <property type="entry name" value="Glutamine synthetase/guanido kinase, catalytic domain"/>
    <property type="match status" value="1"/>
</dbReference>
<evidence type="ECO:0000256" key="2">
    <source>
        <dbReference type="ARBA" id="ARBA00022741"/>
    </source>
</evidence>
<dbReference type="Pfam" id="PF00217">
    <property type="entry name" value="ATP-gua_Ptrans"/>
    <property type="match status" value="1"/>
</dbReference>
<sequence>DGIGSITFSPENSGSAVQASARLSLPRLAKNEVQLKALCRQLGLYPARRRELSESGERKPVWEVAVARDMQMSAQDLASVLAYGCRRLVDEELRPGTAQASASQKLPKAPSLHQE</sequence>
<dbReference type="EMBL" id="CAXAMM010018057">
    <property type="protein sequence ID" value="CAK9042619.1"/>
    <property type="molecule type" value="Genomic_DNA"/>
</dbReference>
<evidence type="ECO:0000256" key="4">
    <source>
        <dbReference type="ARBA" id="ARBA00022840"/>
    </source>
</evidence>
<keyword evidence="1" id="KW-0808">Transferase</keyword>
<feature type="non-terminal residue" evidence="7">
    <location>
        <position position="115"/>
    </location>
</feature>
<name>A0ABP0LVR2_9DINO</name>
<evidence type="ECO:0000256" key="3">
    <source>
        <dbReference type="ARBA" id="ARBA00022777"/>
    </source>
</evidence>
<evidence type="ECO:0000256" key="5">
    <source>
        <dbReference type="SAM" id="MobiDB-lite"/>
    </source>
</evidence>
<dbReference type="Proteomes" id="UP001642464">
    <property type="component" value="Unassembled WGS sequence"/>
</dbReference>
<dbReference type="SUPFAM" id="SSF55931">
    <property type="entry name" value="Glutamine synthetase/guanido kinase"/>
    <property type="match status" value="1"/>
</dbReference>
<protein>
    <submittedName>
        <fullName evidence="7">Protein DD3-3</fullName>
    </submittedName>
</protein>
<gene>
    <name evidence="7" type="ORF">SCF082_LOCUS24500</name>
</gene>
<keyword evidence="3" id="KW-0418">Kinase</keyword>
<accession>A0ABP0LVR2</accession>
<keyword evidence="2" id="KW-0547">Nucleotide-binding</keyword>
<evidence type="ECO:0000256" key="1">
    <source>
        <dbReference type="ARBA" id="ARBA00022679"/>
    </source>
</evidence>
<keyword evidence="8" id="KW-1185">Reference proteome</keyword>
<comment type="caution">
    <text evidence="7">The sequence shown here is derived from an EMBL/GenBank/DDBJ whole genome shotgun (WGS) entry which is preliminary data.</text>
</comment>
<proteinExistence type="predicted"/>
<keyword evidence="4" id="KW-0067">ATP-binding</keyword>
<dbReference type="InterPro" id="IPR022414">
    <property type="entry name" value="ATP-guanido_PTrfase_cat"/>
</dbReference>
<evidence type="ECO:0000259" key="6">
    <source>
        <dbReference type="Pfam" id="PF00217"/>
    </source>
</evidence>
<organism evidence="7 8">
    <name type="scientific">Durusdinium trenchii</name>
    <dbReference type="NCBI Taxonomy" id="1381693"/>
    <lineage>
        <taxon>Eukaryota</taxon>
        <taxon>Sar</taxon>
        <taxon>Alveolata</taxon>
        <taxon>Dinophyceae</taxon>
        <taxon>Suessiales</taxon>
        <taxon>Symbiodiniaceae</taxon>
        <taxon>Durusdinium</taxon>
    </lineage>
</organism>
<feature type="region of interest" description="Disordered" evidence="5">
    <location>
        <begin position="95"/>
        <end position="115"/>
    </location>
</feature>
<evidence type="ECO:0000313" key="7">
    <source>
        <dbReference type="EMBL" id="CAK9042619.1"/>
    </source>
</evidence>
<evidence type="ECO:0000313" key="8">
    <source>
        <dbReference type="Proteomes" id="UP001642464"/>
    </source>
</evidence>